<evidence type="ECO:0000256" key="2">
    <source>
        <dbReference type="ARBA" id="ARBA00022737"/>
    </source>
</evidence>
<feature type="compositionally biased region" description="Polar residues" evidence="7">
    <location>
        <begin position="100"/>
        <end position="119"/>
    </location>
</feature>
<feature type="domain" description="HTH myb-type" evidence="9">
    <location>
        <begin position="187"/>
        <end position="242"/>
    </location>
</feature>
<evidence type="ECO:0000256" key="1">
    <source>
        <dbReference type="ARBA" id="ARBA00004123"/>
    </source>
</evidence>
<dbReference type="PANTHER" id="PTHR45614">
    <property type="entry name" value="MYB PROTEIN-RELATED"/>
    <property type="match status" value="1"/>
</dbReference>
<organism evidence="10 11">
    <name type="scientific">Stylonychia lemnae</name>
    <name type="common">Ciliate</name>
    <dbReference type="NCBI Taxonomy" id="5949"/>
    <lineage>
        <taxon>Eukaryota</taxon>
        <taxon>Sar</taxon>
        <taxon>Alveolata</taxon>
        <taxon>Ciliophora</taxon>
        <taxon>Intramacronucleata</taxon>
        <taxon>Spirotrichea</taxon>
        <taxon>Stichotrichia</taxon>
        <taxon>Sporadotrichida</taxon>
        <taxon>Oxytrichidae</taxon>
        <taxon>Stylonychinae</taxon>
        <taxon>Stylonychia</taxon>
    </lineage>
</organism>
<sequence>MQRAFSKTRDLSHLKYAPQTLDDQEMLQQNQPIASPGGELRREELIQHKQIAGEMENKTPAHKQSLDDSHSDQYSPPKKLKDQDPSEDKAQTSIGKRIYRNQSKFNSSVGNNPAINSSGYRDDPLTMTPFSQDNIPGMMQDSKPFRNDEKLRKLVDTYGAKNWKRIASFFESRTDVQCLHRWQKVLNPAMIKGPWTEDEDQTLINMVQQHGAQNWSQIATALPGRIGKQCRERWHNHLNPDIKKNKWTEEEDFLIIEAHKKLGNRWSEIAKLLPGRTDNHIKNHFNSTLKRKLKLMEHQQNRSQYMINSEARAKLNQQIMPSSYDPESSVNCLRKDLSSAFEECYIGVSQVNGRFQFQENDIAIAQSNNYQEYMMSGKQQSPTFGQKRQSNDDFVQHTMYTTPKKESHCSTELYNSDNKRPSPESLFTPLRIPGTTKFDSFQTKKLLLLDTSNLNVLMKSENKISKDQEILINQEKSRKDSKDSIQIKEDEDANFIESNPQESKKIQGQPIYESNIDGQSDSDNLEEDMESLKEHPQKRQKVMSTGNLEQLN</sequence>
<keyword evidence="6" id="KW-0539">Nucleus</keyword>
<dbReference type="GO" id="GO:0000981">
    <property type="term" value="F:DNA-binding transcription factor activity, RNA polymerase II-specific"/>
    <property type="evidence" value="ECO:0007669"/>
    <property type="project" value="TreeGrafter"/>
</dbReference>
<protein>
    <submittedName>
        <fullName evidence="10">Transcriptional activator myb-like</fullName>
    </submittedName>
</protein>
<dbReference type="SUPFAM" id="SSF46689">
    <property type="entry name" value="Homeodomain-like"/>
    <property type="match status" value="2"/>
</dbReference>
<feature type="domain" description="HTH myb-type" evidence="9">
    <location>
        <begin position="148"/>
        <end position="186"/>
    </location>
</feature>
<comment type="subcellular location">
    <subcellularLocation>
        <location evidence="1">Nucleus</location>
    </subcellularLocation>
</comment>
<dbReference type="InParanoid" id="A0A077ZVZ2"/>
<evidence type="ECO:0000259" key="8">
    <source>
        <dbReference type="PROSITE" id="PS50090"/>
    </source>
</evidence>
<dbReference type="Pfam" id="PF00249">
    <property type="entry name" value="Myb_DNA-binding"/>
    <property type="match status" value="1"/>
</dbReference>
<evidence type="ECO:0000256" key="4">
    <source>
        <dbReference type="ARBA" id="ARBA00023125"/>
    </source>
</evidence>
<dbReference type="OMA" id="YYNTFTS"/>
<dbReference type="PROSITE" id="PS51294">
    <property type="entry name" value="HTH_MYB"/>
    <property type="match status" value="3"/>
</dbReference>
<evidence type="ECO:0000313" key="11">
    <source>
        <dbReference type="Proteomes" id="UP000039865"/>
    </source>
</evidence>
<keyword evidence="3" id="KW-0805">Transcription regulation</keyword>
<feature type="region of interest" description="Disordered" evidence="7">
    <location>
        <begin position="405"/>
        <end position="428"/>
    </location>
</feature>
<feature type="compositionally biased region" description="Basic and acidic residues" evidence="7">
    <location>
        <begin position="55"/>
        <end position="71"/>
    </location>
</feature>
<reference evidence="10 11" key="1">
    <citation type="submission" date="2014-06" db="EMBL/GenBank/DDBJ databases">
        <authorList>
            <person name="Swart Estienne"/>
        </authorList>
    </citation>
    <scope>NUCLEOTIDE SEQUENCE [LARGE SCALE GENOMIC DNA]</scope>
    <source>
        <strain evidence="10 11">130c</strain>
    </source>
</reference>
<feature type="region of interest" description="Disordered" evidence="7">
    <location>
        <begin position="1"/>
        <end position="124"/>
    </location>
</feature>
<dbReference type="InterPro" id="IPR017930">
    <property type="entry name" value="Myb_dom"/>
</dbReference>
<dbReference type="EMBL" id="CCKQ01002334">
    <property type="protein sequence ID" value="CDW73425.1"/>
    <property type="molecule type" value="Genomic_DNA"/>
</dbReference>
<feature type="domain" description="Myb-like" evidence="8">
    <location>
        <begin position="239"/>
        <end position="289"/>
    </location>
</feature>
<keyword evidence="4" id="KW-0238">DNA-binding</keyword>
<dbReference type="FunFam" id="1.10.10.60:FF:000010">
    <property type="entry name" value="Transcriptional activator Myb isoform A"/>
    <property type="match status" value="1"/>
</dbReference>
<gene>
    <name evidence="10" type="primary">Contig10931.g11682</name>
    <name evidence="10" type="ORF">STYLEM_2402</name>
</gene>
<keyword evidence="5" id="KW-0804">Transcription</keyword>
<dbReference type="CDD" id="cd00167">
    <property type="entry name" value="SANT"/>
    <property type="match status" value="3"/>
</dbReference>
<dbReference type="Pfam" id="PF13921">
    <property type="entry name" value="Myb_DNA-bind_6"/>
    <property type="match status" value="1"/>
</dbReference>
<keyword evidence="11" id="KW-1185">Reference proteome</keyword>
<dbReference type="SMART" id="SM00717">
    <property type="entry name" value="SANT"/>
    <property type="match status" value="3"/>
</dbReference>
<evidence type="ECO:0000256" key="5">
    <source>
        <dbReference type="ARBA" id="ARBA00023163"/>
    </source>
</evidence>
<feature type="domain" description="HTH myb-type" evidence="9">
    <location>
        <begin position="243"/>
        <end position="293"/>
    </location>
</feature>
<evidence type="ECO:0000256" key="3">
    <source>
        <dbReference type="ARBA" id="ARBA00023015"/>
    </source>
</evidence>
<dbReference type="FunFam" id="1.10.10.60:FF:000016">
    <property type="entry name" value="Transcriptional activator Myb isoform A"/>
    <property type="match status" value="1"/>
</dbReference>
<feature type="domain" description="Myb-like" evidence="8">
    <location>
        <begin position="187"/>
        <end position="238"/>
    </location>
</feature>
<feature type="compositionally biased region" description="Basic and acidic residues" evidence="7">
    <location>
        <begin position="475"/>
        <end position="488"/>
    </location>
</feature>
<dbReference type="AlphaFoldDB" id="A0A077ZVZ2"/>
<name>A0A077ZVZ2_STYLE</name>
<evidence type="ECO:0000259" key="9">
    <source>
        <dbReference type="PROSITE" id="PS51294"/>
    </source>
</evidence>
<evidence type="ECO:0000256" key="6">
    <source>
        <dbReference type="ARBA" id="ARBA00023242"/>
    </source>
</evidence>
<evidence type="ECO:0000313" key="10">
    <source>
        <dbReference type="EMBL" id="CDW73425.1"/>
    </source>
</evidence>
<feature type="compositionally biased region" description="Basic and acidic residues" evidence="7">
    <location>
        <begin position="79"/>
        <end position="90"/>
    </location>
</feature>
<dbReference type="GO" id="GO:0000978">
    <property type="term" value="F:RNA polymerase II cis-regulatory region sequence-specific DNA binding"/>
    <property type="evidence" value="ECO:0007669"/>
    <property type="project" value="TreeGrafter"/>
</dbReference>
<keyword evidence="2" id="KW-0677">Repeat</keyword>
<dbReference type="PANTHER" id="PTHR45614:SF274">
    <property type="entry name" value="MYB-LIKE DNA-BINDING PROTEIN"/>
    <property type="match status" value="1"/>
</dbReference>
<dbReference type="GO" id="GO:0005634">
    <property type="term" value="C:nucleus"/>
    <property type="evidence" value="ECO:0007669"/>
    <property type="project" value="UniProtKB-SubCell"/>
</dbReference>
<dbReference type="PROSITE" id="PS50090">
    <property type="entry name" value="MYB_LIKE"/>
    <property type="match status" value="3"/>
</dbReference>
<accession>A0A077ZVZ2</accession>
<dbReference type="Gene3D" id="1.10.10.60">
    <property type="entry name" value="Homeodomain-like"/>
    <property type="match status" value="3"/>
</dbReference>
<dbReference type="Proteomes" id="UP000039865">
    <property type="component" value="Unassembled WGS sequence"/>
</dbReference>
<feature type="domain" description="Myb-like" evidence="8">
    <location>
        <begin position="147"/>
        <end position="186"/>
    </location>
</feature>
<dbReference type="InterPro" id="IPR009057">
    <property type="entry name" value="Homeodomain-like_sf"/>
</dbReference>
<dbReference type="InterPro" id="IPR050560">
    <property type="entry name" value="MYB_TF"/>
</dbReference>
<feature type="region of interest" description="Disordered" evidence="7">
    <location>
        <begin position="475"/>
        <end position="552"/>
    </location>
</feature>
<evidence type="ECO:0000256" key="7">
    <source>
        <dbReference type="SAM" id="MobiDB-lite"/>
    </source>
</evidence>
<dbReference type="InterPro" id="IPR001005">
    <property type="entry name" value="SANT/Myb"/>
</dbReference>
<feature type="compositionally biased region" description="Polar residues" evidence="7">
    <location>
        <begin position="542"/>
        <end position="552"/>
    </location>
</feature>
<dbReference type="OrthoDB" id="2143914at2759"/>
<proteinExistence type="predicted"/>